<gene>
    <name evidence="3" type="ORF">O4U47_21985</name>
</gene>
<dbReference type="RefSeq" id="WP_270679822.1">
    <property type="nucleotide sequence ID" value="NZ_JAQFWP010000048.1"/>
</dbReference>
<evidence type="ECO:0000256" key="1">
    <source>
        <dbReference type="SAM" id="MobiDB-lite"/>
    </source>
</evidence>
<reference evidence="3" key="1">
    <citation type="submission" date="2023-01" db="EMBL/GenBank/DDBJ databases">
        <title>Draft genome sequence of Nocardiopsis sp. LSu2-4 isolated from halophytes.</title>
        <authorList>
            <person name="Duangmal K."/>
            <person name="Chantavorakit T."/>
        </authorList>
    </citation>
    <scope>NUCLEOTIDE SEQUENCE</scope>
    <source>
        <strain evidence="3">LSu2-4</strain>
    </source>
</reference>
<organism evidence="3 4">
    <name type="scientific">Nocardiopsis suaedae</name>
    <dbReference type="NCBI Taxonomy" id="3018444"/>
    <lineage>
        <taxon>Bacteria</taxon>
        <taxon>Bacillati</taxon>
        <taxon>Actinomycetota</taxon>
        <taxon>Actinomycetes</taxon>
        <taxon>Streptosporangiales</taxon>
        <taxon>Nocardiopsidaceae</taxon>
        <taxon>Nocardiopsis</taxon>
    </lineage>
</organism>
<feature type="compositionally biased region" description="Basic and acidic residues" evidence="1">
    <location>
        <begin position="7"/>
        <end position="17"/>
    </location>
</feature>
<dbReference type="Pfam" id="PF12728">
    <property type="entry name" value="HTH_17"/>
    <property type="match status" value="1"/>
</dbReference>
<feature type="domain" description="Helix-turn-helix" evidence="2">
    <location>
        <begin position="43"/>
        <end position="91"/>
    </location>
</feature>
<name>A0ABT4TSR0_9ACTN</name>
<comment type="caution">
    <text evidence="3">The sequence shown here is derived from an EMBL/GenBank/DDBJ whole genome shotgun (WGS) entry which is preliminary data.</text>
</comment>
<proteinExistence type="predicted"/>
<dbReference type="Proteomes" id="UP001165685">
    <property type="component" value="Unassembled WGS sequence"/>
</dbReference>
<dbReference type="InterPro" id="IPR010093">
    <property type="entry name" value="SinI_DNA-bd"/>
</dbReference>
<sequence>MARRQEKRSDQLKRDDNAVGDAYPAAPAPSGAERGANPAPPQVYTPAEAAELLKVPESWLRKKAAQRAVPCTFLGKHLRFSAEDLHRIVREAGQAPVTGRRPRR</sequence>
<evidence type="ECO:0000313" key="3">
    <source>
        <dbReference type="EMBL" id="MDA2807192.1"/>
    </source>
</evidence>
<dbReference type="InterPro" id="IPR041657">
    <property type="entry name" value="HTH_17"/>
</dbReference>
<accession>A0ABT4TSR0</accession>
<feature type="region of interest" description="Disordered" evidence="1">
    <location>
        <begin position="1"/>
        <end position="43"/>
    </location>
</feature>
<keyword evidence="4" id="KW-1185">Reference proteome</keyword>
<evidence type="ECO:0000259" key="2">
    <source>
        <dbReference type="Pfam" id="PF12728"/>
    </source>
</evidence>
<evidence type="ECO:0000313" key="4">
    <source>
        <dbReference type="Proteomes" id="UP001165685"/>
    </source>
</evidence>
<dbReference type="NCBIfam" id="TIGR01764">
    <property type="entry name" value="excise"/>
    <property type="match status" value="1"/>
</dbReference>
<protein>
    <submittedName>
        <fullName evidence="3">Helix-turn-helix domain-containing protein</fullName>
    </submittedName>
</protein>
<dbReference type="EMBL" id="JAQFWP010000048">
    <property type="protein sequence ID" value="MDA2807192.1"/>
    <property type="molecule type" value="Genomic_DNA"/>
</dbReference>